<dbReference type="InterPro" id="IPR004089">
    <property type="entry name" value="MCPsignal_dom"/>
</dbReference>
<evidence type="ECO:0000256" key="3">
    <source>
        <dbReference type="PROSITE-ProRule" id="PRU00284"/>
    </source>
</evidence>
<keyword evidence="5" id="KW-1133">Transmembrane helix</keyword>
<sequence>MLKPAAERPISAKDVNPFPEPRMPASSLKPIAVPAIMTALLVTLLLAGFGGATAWAAGALTLAAWAWSAWLQMRELGRAREALARQQDERATRRSEVAALGGSLSGELDGVEHEVSRVQTLIAEAVRDLGASFSEMSRQSQAQQGAVSRILSQTSHGDGGVDVRRFAETAAGLMNGLVDSLAQVCRQSSATVGQIDEMVRQLDAIFDLLGDVKSIADQTNLLALNAAIEAARAGEAGRGFAVVAEEVRNLSERSTSFNEQIRKLVGNSKDAVARVRDTVGAMASRDLSLSENARDEAGRLLAQVERINQGLASGISEVSAAREHISDAVARAVRSLQFEDISTQALGSALRHVERAGSIGAEVQQMFGAGTPPASRVDWRQPQHKPVAQESLQAGAVELF</sequence>
<dbReference type="GO" id="GO:0016020">
    <property type="term" value="C:membrane"/>
    <property type="evidence" value="ECO:0007669"/>
    <property type="project" value="UniProtKB-SubCell"/>
</dbReference>
<keyword evidence="2 3" id="KW-0807">Transducer</keyword>
<dbReference type="PANTHER" id="PTHR32089">
    <property type="entry name" value="METHYL-ACCEPTING CHEMOTAXIS PROTEIN MCPB"/>
    <property type="match status" value="1"/>
</dbReference>
<feature type="transmembrane region" description="Helical" evidence="5">
    <location>
        <begin position="55"/>
        <end position="73"/>
    </location>
</feature>
<evidence type="ECO:0000256" key="1">
    <source>
        <dbReference type="ARBA" id="ARBA00004370"/>
    </source>
</evidence>
<evidence type="ECO:0000256" key="5">
    <source>
        <dbReference type="SAM" id="Phobius"/>
    </source>
</evidence>
<name>A0A318E9N4_9GAMM</name>
<dbReference type="SUPFAM" id="SSF58104">
    <property type="entry name" value="Methyl-accepting chemotaxis protein (MCP) signaling domain"/>
    <property type="match status" value="1"/>
</dbReference>
<protein>
    <submittedName>
        <fullName evidence="7">Methyl-accepting chemotaxis protein</fullName>
    </submittedName>
</protein>
<evidence type="ECO:0000259" key="6">
    <source>
        <dbReference type="PROSITE" id="PS50111"/>
    </source>
</evidence>
<organism evidence="7 8">
    <name type="scientific">Sinimarinibacterium flocculans</name>
    <dbReference type="NCBI Taxonomy" id="985250"/>
    <lineage>
        <taxon>Bacteria</taxon>
        <taxon>Pseudomonadati</taxon>
        <taxon>Pseudomonadota</taxon>
        <taxon>Gammaproteobacteria</taxon>
        <taxon>Nevskiales</taxon>
        <taxon>Nevskiaceae</taxon>
        <taxon>Sinimarinibacterium</taxon>
    </lineage>
</organism>
<evidence type="ECO:0000313" key="8">
    <source>
        <dbReference type="Proteomes" id="UP000248330"/>
    </source>
</evidence>
<dbReference type="Proteomes" id="UP000248330">
    <property type="component" value="Unassembled WGS sequence"/>
</dbReference>
<feature type="domain" description="Methyl-accepting transducer" evidence="6">
    <location>
        <begin position="123"/>
        <end position="337"/>
    </location>
</feature>
<evidence type="ECO:0000313" key="7">
    <source>
        <dbReference type="EMBL" id="PXV66089.1"/>
    </source>
</evidence>
<dbReference type="Pfam" id="PF00015">
    <property type="entry name" value="MCPsignal"/>
    <property type="match status" value="1"/>
</dbReference>
<dbReference type="GO" id="GO:0006935">
    <property type="term" value="P:chemotaxis"/>
    <property type="evidence" value="ECO:0007669"/>
    <property type="project" value="UniProtKB-ARBA"/>
</dbReference>
<accession>A0A318E9N4</accession>
<dbReference type="Gene3D" id="1.10.287.950">
    <property type="entry name" value="Methyl-accepting chemotaxis protein"/>
    <property type="match status" value="1"/>
</dbReference>
<comment type="caution">
    <text evidence="7">The sequence shown here is derived from an EMBL/GenBank/DDBJ whole genome shotgun (WGS) entry which is preliminary data.</text>
</comment>
<dbReference type="PROSITE" id="PS50111">
    <property type="entry name" value="CHEMOTAXIS_TRANSDUC_2"/>
    <property type="match status" value="1"/>
</dbReference>
<dbReference type="GO" id="GO:0007165">
    <property type="term" value="P:signal transduction"/>
    <property type="evidence" value="ECO:0007669"/>
    <property type="project" value="UniProtKB-KW"/>
</dbReference>
<dbReference type="EMBL" id="QICN01000008">
    <property type="protein sequence ID" value="PXV66089.1"/>
    <property type="molecule type" value="Genomic_DNA"/>
</dbReference>
<gene>
    <name evidence="7" type="ORF">C8D93_10861</name>
</gene>
<comment type="subcellular location">
    <subcellularLocation>
        <location evidence="1">Membrane</location>
    </subcellularLocation>
</comment>
<dbReference type="AlphaFoldDB" id="A0A318E9N4"/>
<keyword evidence="5" id="KW-0472">Membrane</keyword>
<evidence type="ECO:0000256" key="4">
    <source>
        <dbReference type="SAM" id="MobiDB-lite"/>
    </source>
</evidence>
<feature type="region of interest" description="Disordered" evidence="4">
    <location>
        <begin position="1"/>
        <end position="21"/>
    </location>
</feature>
<evidence type="ECO:0000256" key="2">
    <source>
        <dbReference type="ARBA" id="ARBA00023224"/>
    </source>
</evidence>
<proteinExistence type="predicted"/>
<keyword evidence="8" id="KW-1185">Reference proteome</keyword>
<dbReference type="SMART" id="SM00283">
    <property type="entry name" value="MA"/>
    <property type="match status" value="1"/>
</dbReference>
<reference evidence="7 8" key="1">
    <citation type="submission" date="2018-04" db="EMBL/GenBank/DDBJ databases">
        <title>Genomic Encyclopedia of Type Strains, Phase IV (KMG-IV): sequencing the most valuable type-strain genomes for metagenomic binning, comparative biology and taxonomic classification.</title>
        <authorList>
            <person name="Goeker M."/>
        </authorList>
    </citation>
    <scope>NUCLEOTIDE SEQUENCE [LARGE SCALE GENOMIC DNA]</scope>
    <source>
        <strain evidence="7 8">DSM 104150</strain>
    </source>
</reference>
<dbReference type="PANTHER" id="PTHR32089:SF112">
    <property type="entry name" value="LYSOZYME-LIKE PROTEIN-RELATED"/>
    <property type="match status" value="1"/>
</dbReference>
<keyword evidence="5" id="KW-0812">Transmembrane</keyword>